<evidence type="ECO:0000313" key="3">
    <source>
        <dbReference type="Proteomes" id="UP000663861"/>
    </source>
</evidence>
<dbReference type="AlphaFoldDB" id="A0A8H3CZ87"/>
<keyword evidence="1" id="KW-0472">Membrane</keyword>
<evidence type="ECO:0008006" key="4">
    <source>
        <dbReference type="Google" id="ProtNLM"/>
    </source>
</evidence>
<feature type="transmembrane region" description="Helical" evidence="1">
    <location>
        <begin position="250"/>
        <end position="268"/>
    </location>
</feature>
<dbReference type="Proteomes" id="UP000663861">
    <property type="component" value="Unassembled WGS sequence"/>
</dbReference>
<organism evidence="2 3">
    <name type="scientific">Rhizoctonia solani</name>
    <dbReference type="NCBI Taxonomy" id="456999"/>
    <lineage>
        <taxon>Eukaryota</taxon>
        <taxon>Fungi</taxon>
        <taxon>Dikarya</taxon>
        <taxon>Basidiomycota</taxon>
        <taxon>Agaricomycotina</taxon>
        <taxon>Agaricomycetes</taxon>
        <taxon>Cantharellales</taxon>
        <taxon>Ceratobasidiaceae</taxon>
        <taxon>Rhizoctonia</taxon>
    </lineage>
</organism>
<accession>A0A8H3CZ87</accession>
<evidence type="ECO:0000256" key="1">
    <source>
        <dbReference type="SAM" id="Phobius"/>
    </source>
</evidence>
<protein>
    <recommendedName>
        <fullName evidence="4">Hemerythrin-like domain-containing protein</fullName>
    </recommendedName>
</protein>
<keyword evidence="1" id="KW-1133">Transmembrane helix</keyword>
<reference evidence="2" key="1">
    <citation type="submission" date="2021-01" db="EMBL/GenBank/DDBJ databases">
        <authorList>
            <person name="Kaushik A."/>
        </authorList>
    </citation>
    <scope>NUCLEOTIDE SEQUENCE</scope>
    <source>
        <strain evidence="2">AG4-RS23</strain>
    </source>
</reference>
<evidence type="ECO:0000313" key="2">
    <source>
        <dbReference type="EMBL" id="CAE6505617.1"/>
    </source>
</evidence>
<dbReference type="EMBL" id="CAJMWY010003713">
    <property type="protein sequence ID" value="CAE6505617.1"/>
    <property type="molecule type" value="Genomic_DNA"/>
</dbReference>
<keyword evidence="1" id="KW-0812">Transmembrane</keyword>
<comment type="caution">
    <text evidence="2">The sequence shown here is derived from an EMBL/GenBank/DDBJ whole genome shotgun (WGS) entry which is preliminary data.</text>
</comment>
<gene>
    <name evidence="2" type="ORF">RDB_LOCUS129306</name>
</gene>
<proteinExistence type="predicted"/>
<sequence>MATNYRLFPTPPGDWRNDVFELQSIRMAAIYNIIIRTLNSIIHHAPTIHQADVPAFMKYCHSLATFIRYHAMIEDFIFLYLEMNLPRGQGDLIPGGMGLEDLDSWARLCSNIREDNAKYHPDQVLDLLKRFADPMLVHMEVAMNVLDATLLKKHIQTATLESFETELEAKNRNDCLPFSAAPLLMVNSDFTHNPWFPPVPSPVIWVLRYIVIPLSSNTWKFSQCDTYMRPKNKSDLSYSKSAVILDIPRYITVGFLALALSFCLWMLLEHPTTP</sequence>
<name>A0A8H3CZ87_9AGAM</name>